<dbReference type="PROSITE" id="PS51840">
    <property type="entry name" value="C2_NT"/>
    <property type="match status" value="1"/>
</dbReference>
<reference evidence="2 3" key="1">
    <citation type="submission" date="2019-03" db="EMBL/GenBank/DDBJ databases">
        <title>Single cell metagenomics reveals metabolic interactions within the superorganism composed of flagellate Streblomastix strix and complex community of Bacteroidetes bacteria on its surface.</title>
        <authorList>
            <person name="Treitli S.C."/>
            <person name="Kolisko M."/>
            <person name="Husnik F."/>
            <person name="Keeling P."/>
            <person name="Hampl V."/>
        </authorList>
    </citation>
    <scope>NUCLEOTIDE SEQUENCE [LARGE SCALE GENOMIC DNA]</scope>
    <source>
        <strain evidence="2">ST1C</strain>
    </source>
</reference>
<dbReference type="Proteomes" id="UP000324800">
    <property type="component" value="Unassembled WGS sequence"/>
</dbReference>
<comment type="caution">
    <text evidence="2">The sequence shown here is derived from an EMBL/GenBank/DDBJ whole genome shotgun (WGS) entry which is preliminary data.</text>
</comment>
<dbReference type="Pfam" id="PF10358">
    <property type="entry name" value="NT-C2"/>
    <property type="match status" value="1"/>
</dbReference>
<feature type="non-terminal residue" evidence="2">
    <location>
        <position position="241"/>
    </location>
</feature>
<evidence type="ECO:0000313" key="2">
    <source>
        <dbReference type="EMBL" id="KAA6386443.1"/>
    </source>
</evidence>
<gene>
    <name evidence="2" type="ORF">EZS28_018028</name>
</gene>
<dbReference type="EMBL" id="SNRW01004801">
    <property type="protein sequence ID" value="KAA6386443.1"/>
    <property type="molecule type" value="Genomic_DNA"/>
</dbReference>
<accession>A0A5J4VVP2</accession>
<sequence length="241" mass="27462">MSFFTRKKIKQRFQLQVLEINNVPQNLASARLHIVWKRGTKLSGATIESIVRDGVATYGNEIFTFEGTIIADKNLVPRKKELNLLININLGDRFPRRTLGVASFDLGYAFTDKKVMEQNLPILKTNILMGANVKILVVSLELFAPLALRPDERVINHTYDDDEGSIATNVSEVPDPELKLETFGDFSAEEIARLGEMRTLIEGEFDENAEFRGLFDGDQFDIEKMKKEILRLRAEVEMLKR</sequence>
<dbReference type="OrthoDB" id="10693301at2759"/>
<organism evidence="2 3">
    <name type="scientific">Streblomastix strix</name>
    <dbReference type="NCBI Taxonomy" id="222440"/>
    <lineage>
        <taxon>Eukaryota</taxon>
        <taxon>Metamonada</taxon>
        <taxon>Preaxostyla</taxon>
        <taxon>Oxymonadida</taxon>
        <taxon>Streblomastigidae</taxon>
        <taxon>Streblomastix</taxon>
    </lineage>
</organism>
<dbReference type="InterPro" id="IPR019448">
    <property type="entry name" value="NT-C2"/>
</dbReference>
<evidence type="ECO:0000313" key="3">
    <source>
        <dbReference type="Proteomes" id="UP000324800"/>
    </source>
</evidence>
<protein>
    <recommendedName>
        <fullName evidence="1">C2 NT-type domain-containing protein</fullName>
    </recommendedName>
</protein>
<evidence type="ECO:0000259" key="1">
    <source>
        <dbReference type="PROSITE" id="PS51840"/>
    </source>
</evidence>
<name>A0A5J4VVP2_9EUKA</name>
<proteinExistence type="predicted"/>
<dbReference type="AlphaFoldDB" id="A0A5J4VVP2"/>
<feature type="domain" description="C2 NT-type" evidence="1">
    <location>
        <begin position="1"/>
        <end position="141"/>
    </location>
</feature>